<name>A0A8S2LPY5_9BILA</name>
<feature type="compositionally biased region" description="Basic and acidic residues" evidence="1">
    <location>
        <begin position="56"/>
        <end position="102"/>
    </location>
</feature>
<feature type="region of interest" description="Disordered" evidence="1">
    <location>
        <begin position="34"/>
        <end position="135"/>
    </location>
</feature>
<sequence length="135" mass="15126">MLRYLGIIEERTNELLMAQAAIHAKEQNIPLRERAPNLIGDGPSGPAPHVHVHLPNTDDRRDHEDREEKAEELKPLTREELKQRAIDHVKNLEKKALQEQKYPDMSPALSREKSTNGGAKSGSGETGKPPTSRGR</sequence>
<comment type="caution">
    <text evidence="2">The sequence shown here is derived from an EMBL/GenBank/DDBJ whole genome shotgun (WGS) entry which is preliminary data.</text>
</comment>
<reference evidence="2" key="1">
    <citation type="submission" date="2021-02" db="EMBL/GenBank/DDBJ databases">
        <authorList>
            <person name="Nowell W R."/>
        </authorList>
    </citation>
    <scope>NUCLEOTIDE SEQUENCE</scope>
</reference>
<organism evidence="2 3">
    <name type="scientific">Rotaria magnacalcarata</name>
    <dbReference type="NCBI Taxonomy" id="392030"/>
    <lineage>
        <taxon>Eukaryota</taxon>
        <taxon>Metazoa</taxon>
        <taxon>Spiralia</taxon>
        <taxon>Gnathifera</taxon>
        <taxon>Rotifera</taxon>
        <taxon>Eurotatoria</taxon>
        <taxon>Bdelloidea</taxon>
        <taxon>Philodinida</taxon>
        <taxon>Philodinidae</taxon>
        <taxon>Rotaria</taxon>
    </lineage>
</organism>
<evidence type="ECO:0000313" key="3">
    <source>
        <dbReference type="Proteomes" id="UP000681967"/>
    </source>
</evidence>
<gene>
    <name evidence="2" type="ORF">BYL167_LOCUS9019</name>
</gene>
<dbReference type="Proteomes" id="UP000681967">
    <property type="component" value="Unassembled WGS sequence"/>
</dbReference>
<accession>A0A8S2LPY5</accession>
<dbReference type="AlphaFoldDB" id="A0A8S2LPY5"/>
<protein>
    <submittedName>
        <fullName evidence="2">Uncharacterized protein</fullName>
    </submittedName>
</protein>
<evidence type="ECO:0000313" key="2">
    <source>
        <dbReference type="EMBL" id="CAF3911767.1"/>
    </source>
</evidence>
<evidence type="ECO:0000256" key="1">
    <source>
        <dbReference type="SAM" id="MobiDB-lite"/>
    </source>
</evidence>
<proteinExistence type="predicted"/>
<dbReference type="EMBL" id="CAJOBH010002543">
    <property type="protein sequence ID" value="CAF3911767.1"/>
    <property type="molecule type" value="Genomic_DNA"/>
</dbReference>